<reference evidence="1" key="1">
    <citation type="submission" date="2021-03" db="EMBL/GenBank/DDBJ databases">
        <title>Draft genome sequence of rust myrtle Austropuccinia psidii MF-1, a brazilian biotype.</title>
        <authorList>
            <person name="Quecine M.C."/>
            <person name="Pachon D.M.R."/>
            <person name="Bonatelli M.L."/>
            <person name="Correr F.H."/>
            <person name="Franceschini L.M."/>
            <person name="Leite T.F."/>
            <person name="Margarido G.R.A."/>
            <person name="Almeida C.A."/>
            <person name="Ferrarezi J.A."/>
            <person name="Labate C.A."/>
        </authorList>
    </citation>
    <scope>NUCLEOTIDE SEQUENCE</scope>
    <source>
        <strain evidence="1">MF-1</strain>
    </source>
</reference>
<dbReference type="InterPro" id="IPR043128">
    <property type="entry name" value="Rev_trsase/Diguanyl_cyclase"/>
</dbReference>
<protein>
    <submittedName>
        <fullName evidence="1">Uncharacterized protein</fullName>
    </submittedName>
</protein>
<comment type="caution">
    <text evidence="1">The sequence shown here is derived from an EMBL/GenBank/DDBJ whole genome shotgun (WGS) entry which is preliminary data.</text>
</comment>
<sequence>MIYEIDLHNNKDKKFTIRDNKHQKFALLHLKREITVSKVSPVRLELEKFKTEQMNEAEVILYLTDIQEKEISTLLYEHKEEFETDKEPLGETICHKDDIIFNSERPYPPLLRRTAYPESPKSREALELHNKEILDLDVIRNVGKNEEVEITTQVILACNNGKSRMVGELRALNTYTVPDRYPKPKIQISLNQMSQAVYISTIDALKELQQNVVAPRA</sequence>
<dbReference type="SUPFAM" id="SSF56672">
    <property type="entry name" value="DNA/RNA polymerases"/>
    <property type="match status" value="1"/>
</dbReference>
<name>A0A9Q3K5E9_9BASI</name>
<dbReference type="EMBL" id="AVOT02093191">
    <property type="protein sequence ID" value="MBW0573971.1"/>
    <property type="molecule type" value="Genomic_DNA"/>
</dbReference>
<dbReference type="Proteomes" id="UP000765509">
    <property type="component" value="Unassembled WGS sequence"/>
</dbReference>
<keyword evidence="2" id="KW-1185">Reference proteome</keyword>
<organism evidence="1 2">
    <name type="scientific">Austropuccinia psidii MF-1</name>
    <dbReference type="NCBI Taxonomy" id="1389203"/>
    <lineage>
        <taxon>Eukaryota</taxon>
        <taxon>Fungi</taxon>
        <taxon>Dikarya</taxon>
        <taxon>Basidiomycota</taxon>
        <taxon>Pucciniomycotina</taxon>
        <taxon>Pucciniomycetes</taxon>
        <taxon>Pucciniales</taxon>
        <taxon>Sphaerophragmiaceae</taxon>
        <taxon>Austropuccinia</taxon>
    </lineage>
</organism>
<gene>
    <name evidence="1" type="ORF">O181_113686</name>
</gene>
<dbReference type="AlphaFoldDB" id="A0A9Q3K5E9"/>
<dbReference type="Gene3D" id="3.30.70.270">
    <property type="match status" value="1"/>
</dbReference>
<dbReference type="Gene3D" id="3.10.10.10">
    <property type="entry name" value="HIV Type 1 Reverse Transcriptase, subunit A, domain 1"/>
    <property type="match status" value="1"/>
</dbReference>
<proteinExistence type="predicted"/>
<accession>A0A9Q3K5E9</accession>
<evidence type="ECO:0000313" key="2">
    <source>
        <dbReference type="Proteomes" id="UP000765509"/>
    </source>
</evidence>
<dbReference type="InterPro" id="IPR043502">
    <property type="entry name" value="DNA/RNA_pol_sf"/>
</dbReference>
<evidence type="ECO:0000313" key="1">
    <source>
        <dbReference type="EMBL" id="MBW0573971.1"/>
    </source>
</evidence>